<protein>
    <submittedName>
        <fullName evidence="1">Uncharacterized protein</fullName>
    </submittedName>
</protein>
<name>A0ACC0X5N1_9ROSI</name>
<comment type="caution">
    <text evidence="1">The sequence shown here is derived from an EMBL/GenBank/DDBJ whole genome shotgun (WGS) entry which is preliminary data.</text>
</comment>
<proteinExistence type="predicted"/>
<organism evidence="1 2">
    <name type="scientific">Pistacia integerrima</name>
    <dbReference type="NCBI Taxonomy" id="434235"/>
    <lineage>
        <taxon>Eukaryota</taxon>
        <taxon>Viridiplantae</taxon>
        <taxon>Streptophyta</taxon>
        <taxon>Embryophyta</taxon>
        <taxon>Tracheophyta</taxon>
        <taxon>Spermatophyta</taxon>
        <taxon>Magnoliopsida</taxon>
        <taxon>eudicotyledons</taxon>
        <taxon>Gunneridae</taxon>
        <taxon>Pentapetalae</taxon>
        <taxon>rosids</taxon>
        <taxon>malvids</taxon>
        <taxon>Sapindales</taxon>
        <taxon>Anacardiaceae</taxon>
        <taxon>Pistacia</taxon>
    </lineage>
</organism>
<evidence type="ECO:0000313" key="1">
    <source>
        <dbReference type="EMBL" id="KAJ0010852.1"/>
    </source>
</evidence>
<dbReference type="Proteomes" id="UP001163603">
    <property type="component" value="Chromosome 14"/>
</dbReference>
<keyword evidence="2" id="KW-1185">Reference proteome</keyword>
<gene>
    <name evidence="1" type="ORF">Pint_33123</name>
</gene>
<accession>A0ACC0X5N1</accession>
<evidence type="ECO:0000313" key="2">
    <source>
        <dbReference type="Proteomes" id="UP001163603"/>
    </source>
</evidence>
<reference evidence="2" key="1">
    <citation type="journal article" date="2023" name="G3 (Bethesda)">
        <title>Genome assembly and association tests identify interacting loci associated with vigor, precocity, and sex in interspecific pistachio rootstocks.</title>
        <authorList>
            <person name="Palmer W."/>
            <person name="Jacygrad E."/>
            <person name="Sagayaradj S."/>
            <person name="Cavanaugh K."/>
            <person name="Han R."/>
            <person name="Bertier L."/>
            <person name="Beede B."/>
            <person name="Kafkas S."/>
            <person name="Golino D."/>
            <person name="Preece J."/>
            <person name="Michelmore R."/>
        </authorList>
    </citation>
    <scope>NUCLEOTIDE SEQUENCE [LARGE SCALE GENOMIC DNA]</scope>
</reference>
<sequence>MDSRALWHGYAMIGHMSAKSDSYSFGLVMPELLTGQKPIDHTLSRG</sequence>
<dbReference type="EMBL" id="CM047749">
    <property type="protein sequence ID" value="KAJ0010852.1"/>
    <property type="molecule type" value="Genomic_DNA"/>
</dbReference>